<dbReference type="VEuPathDB" id="FungiDB:CC77DRAFT_389760"/>
<dbReference type="STRING" id="5599.A0A177D9N3"/>
<dbReference type="GeneID" id="29117083"/>
<evidence type="ECO:0000313" key="2">
    <source>
        <dbReference type="EMBL" id="OAG16158.1"/>
    </source>
</evidence>
<gene>
    <name evidence="2" type="ORF">CC77DRAFT_389760</name>
</gene>
<dbReference type="PANTHER" id="PTHR33112:SF1">
    <property type="entry name" value="HETEROKARYON INCOMPATIBILITY DOMAIN-CONTAINING PROTEIN"/>
    <property type="match status" value="1"/>
</dbReference>
<dbReference type="Pfam" id="PF06985">
    <property type="entry name" value="HET"/>
    <property type="match status" value="1"/>
</dbReference>
<evidence type="ECO:0000259" key="1">
    <source>
        <dbReference type="Pfam" id="PF06985"/>
    </source>
</evidence>
<sequence length="641" mass="73340">MNVTGGLECFRCSIIDWERLRPELDERVLVCAIEESVTELKQSSCPTCRVLGTALEARQLARHMPDAKEFGLCLVYSRGVFSLRRKTSHIRTSFTLSLKLGEKDDPYLTDLQAEAFNRVDFESLKYWMANCKMHEKCNISPTSGINDLKVIDCHHRRVIPAPENCIFIALSYVWGPSMLEDYTQFPDLPSRLPRTVEDSIEATTMLGFQFLWVDRYADHDVQRQQIQQMGLIYSSAQITLIAAFGSDADSGLPGVTRDRQRWKLLTHAVTDRLLLVIKLPPKIRGARQIVAASTWFSRAWTFQEGYLSRKRIYFLEDQDLYLCDEDSGVNMTGELTDQLAASLPNSAEIQNRVGAIMREYTRRQLTYDSDALNAILGALGTLERTDHIWGVSLARGEDIRSYKVPEVGMALDWEHLLPCSRRKGFPSWSPLGWRGTVNHCAFVPSVSSTCSVELWYDGEFKLPCKAFGRLAERSSDLLEDSKLLKLTATVLRLDLEHLEDGHTNTAGLYVKVPYSHEIDLFVWPSWDVDYKSKRSLNKARMRLPCVVILQHPDDSCLERVTHEGKRIFEERSVLFILQNHGSHYECIGRFSMQNHKRGSVFARDKQGRPVELTFPYDADLHRYRDATSWMESGVRDTFLLG</sequence>
<proteinExistence type="predicted"/>
<dbReference type="InterPro" id="IPR010730">
    <property type="entry name" value="HET"/>
</dbReference>
<protein>
    <submittedName>
        <fullName evidence="2">HET-domain-containing protein</fullName>
    </submittedName>
</protein>
<dbReference type="AlphaFoldDB" id="A0A177D9N3"/>
<dbReference type="RefSeq" id="XP_018381579.1">
    <property type="nucleotide sequence ID" value="XM_018531489.1"/>
</dbReference>
<keyword evidence="3" id="KW-1185">Reference proteome</keyword>
<dbReference type="PANTHER" id="PTHR33112">
    <property type="entry name" value="DOMAIN PROTEIN, PUTATIVE-RELATED"/>
    <property type="match status" value="1"/>
</dbReference>
<evidence type="ECO:0000313" key="3">
    <source>
        <dbReference type="Proteomes" id="UP000077248"/>
    </source>
</evidence>
<organism evidence="2 3">
    <name type="scientific">Alternaria alternata</name>
    <name type="common">Alternaria rot fungus</name>
    <name type="synonym">Torula alternata</name>
    <dbReference type="NCBI Taxonomy" id="5599"/>
    <lineage>
        <taxon>Eukaryota</taxon>
        <taxon>Fungi</taxon>
        <taxon>Dikarya</taxon>
        <taxon>Ascomycota</taxon>
        <taxon>Pezizomycotina</taxon>
        <taxon>Dothideomycetes</taxon>
        <taxon>Pleosporomycetidae</taxon>
        <taxon>Pleosporales</taxon>
        <taxon>Pleosporineae</taxon>
        <taxon>Pleosporaceae</taxon>
        <taxon>Alternaria</taxon>
        <taxon>Alternaria sect. Alternaria</taxon>
        <taxon>Alternaria alternata complex</taxon>
    </lineage>
</organism>
<dbReference type="KEGG" id="aalt:CC77DRAFT_389760"/>
<dbReference type="Proteomes" id="UP000077248">
    <property type="component" value="Unassembled WGS sequence"/>
</dbReference>
<name>A0A177D9N3_ALTAL</name>
<feature type="domain" description="Heterokaryon incompatibility" evidence="1">
    <location>
        <begin position="167"/>
        <end position="304"/>
    </location>
</feature>
<reference evidence="2 3" key="1">
    <citation type="submission" date="2016-05" db="EMBL/GenBank/DDBJ databases">
        <title>Comparative analysis of secretome profiles of manganese(II)-oxidizing ascomycete fungi.</title>
        <authorList>
            <consortium name="DOE Joint Genome Institute"/>
            <person name="Zeiner C.A."/>
            <person name="Purvine S.O."/>
            <person name="Zink E.M."/>
            <person name="Wu S."/>
            <person name="Pasa-Tolic L."/>
            <person name="Chaput D.L."/>
            <person name="Haridas S."/>
            <person name="Grigoriev I.V."/>
            <person name="Santelli C.M."/>
            <person name="Hansel C.M."/>
        </authorList>
    </citation>
    <scope>NUCLEOTIDE SEQUENCE [LARGE SCALE GENOMIC DNA]</scope>
    <source>
        <strain evidence="2 3">SRC1lrK2f</strain>
    </source>
</reference>
<dbReference type="OMA" id="HIMANFR"/>
<dbReference type="EMBL" id="KV441490">
    <property type="protein sequence ID" value="OAG16158.1"/>
    <property type="molecule type" value="Genomic_DNA"/>
</dbReference>
<accession>A0A177D9N3</accession>